<evidence type="ECO:0000313" key="1">
    <source>
        <dbReference type="EMBL" id="MEE8658271.1"/>
    </source>
</evidence>
<name>A0ABU7U2H3_9PROT</name>
<proteinExistence type="predicted"/>
<sequence>MVPFRQEAQRLAADWGIHLPGVTHYATEPHSLSAMDDASGTRPLPGIPDVLTTTIDPQVVRALVTPTRSEQIYGSGKKGDCTRRTMMFPEAESAGYVTPYGDYEPNGMANTRINWVSRESFYFQTWARYGDLDVQMLGLAGVALATEQRLAGATVLNKASNKMNLFGIAGRALYGALNDPRLPAAIQPTAKASPGGKGTVTSWTDTNDAIAVYGDFVSLFSQLTQQLAGQIDTETELVAVIPSERAPVLKYIVSYGLTLEDMLKKGFPNMVIRTLPEAGPSLSGGAQNVAMMQLFVPRLDGVDTVTTAFTEKLLMHRLETYSSYMQQKMSQGGWGTIWRRPQACATMVGI</sequence>
<organism evidence="1 2">
    <name type="scientific">Sorlinia euscelidii</name>
    <dbReference type="NCBI Taxonomy" id="3081148"/>
    <lineage>
        <taxon>Bacteria</taxon>
        <taxon>Pseudomonadati</taxon>
        <taxon>Pseudomonadota</taxon>
        <taxon>Alphaproteobacteria</taxon>
        <taxon>Acetobacterales</taxon>
        <taxon>Acetobacteraceae</taxon>
        <taxon>Sorlinia</taxon>
    </lineage>
</organism>
<dbReference type="EMBL" id="JAWJZY010000002">
    <property type="protein sequence ID" value="MEE8658271.1"/>
    <property type="molecule type" value="Genomic_DNA"/>
</dbReference>
<dbReference type="Proteomes" id="UP001312908">
    <property type="component" value="Unassembled WGS sequence"/>
</dbReference>
<evidence type="ECO:0008006" key="3">
    <source>
        <dbReference type="Google" id="ProtNLM"/>
    </source>
</evidence>
<comment type="caution">
    <text evidence="1">The sequence shown here is derived from an EMBL/GenBank/DDBJ whole genome shotgun (WGS) entry which is preliminary data.</text>
</comment>
<keyword evidence="2" id="KW-1185">Reference proteome</keyword>
<reference evidence="1 2" key="1">
    <citation type="submission" date="2023-10" db="EMBL/GenBank/DDBJ databases">
        <title>Sorlinia euscelidii gen. nov., sp. nov., an acetic acid bacteria isolated from the gut of Euscelidius variegatus emitter.</title>
        <authorList>
            <person name="Michoud G."/>
            <person name="Marasco R."/>
            <person name="Seferji K."/>
            <person name="Gonella E."/>
            <person name="Garuglieri E."/>
            <person name="Alma A."/>
            <person name="Mapelli F."/>
            <person name="Borin S."/>
            <person name="Daffonchio D."/>
            <person name="Crotti E."/>
        </authorList>
    </citation>
    <scope>NUCLEOTIDE SEQUENCE [LARGE SCALE GENOMIC DNA]</scope>
    <source>
        <strain evidence="1 2">EV16P</strain>
    </source>
</reference>
<gene>
    <name evidence="1" type="ORF">DOFOFD_04520</name>
</gene>
<evidence type="ECO:0000313" key="2">
    <source>
        <dbReference type="Proteomes" id="UP001312908"/>
    </source>
</evidence>
<protein>
    <recommendedName>
        <fullName evidence="3">DUF2184 domain-containing protein</fullName>
    </recommendedName>
</protein>
<accession>A0ABU7U2H3</accession>